<keyword evidence="3 6" id="KW-1133">Transmembrane helix</keyword>
<dbReference type="CDD" id="cd00333">
    <property type="entry name" value="MIP"/>
    <property type="match status" value="1"/>
</dbReference>
<feature type="transmembrane region" description="Helical" evidence="6">
    <location>
        <begin position="45"/>
        <end position="64"/>
    </location>
</feature>
<keyword evidence="2 5" id="KW-0812">Transmembrane</keyword>
<evidence type="ECO:0000256" key="1">
    <source>
        <dbReference type="ARBA" id="ARBA00004141"/>
    </source>
</evidence>
<dbReference type="Pfam" id="PF00230">
    <property type="entry name" value="MIP"/>
    <property type="match status" value="1"/>
</dbReference>
<protein>
    <submittedName>
        <fullName evidence="8">Aquaporin-8</fullName>
    </submittedName>
</protein>
<evidence type="ECO:0000256" key="3">
    <source>
        <dbReference type="ARBA" id="ARBA00022989"/>
    </source>
</evidence>
<comment type="subcellular location">
    <subcellularLocation>
        <location evidence="1">Membrane</location>
        <topology evidence="1">Multi-pass membrane protein</topology>
    </subcellularLocation>
</comment>
<sequence length="286" mass="30338">MPVNPAFDASSDNQFTSAKLARMGMGQGDVMLAPDRSEPHIIRKLFVEFLGDTIFVFIGSLSALSSKESGVAGPAFAHGLTIAVLIMCFGHISGGHFNPCVTLGIALTGNIRPLTAVFYAGVQLLGGCFGALLVRAVLSYDAYSQAAKGGETLLPHLFKDYNDVAGTEWWQGIMCEMILTFILVNSVLMTAVDTDSNVLAPLAIGLSLTLDIFGAGIVTGASMNPARSFGPAVMASIFADHDTGVLPLSDIWAYHYVYWIGPALGASLAAVTYKALLAKDEKRWLL</sequence>
<dbReference type="WBParaSite" id="PSAMB.scaffold6917size8590.g29320.t1">
    <property type="protein sequence ID" value="PSAMB.scaffold6917size8590.g29320.t1"/>
    <property type="gene ID" value="PSAMB.scaffold6917size8590.g29320"/>
</dbReference>
<dbReference type="PANTHER" id="PTHR19139:SF284">
    <property type="entry name" value="AQUAPORIN"/>
    <property type="match status" value="1"/>
</dbReference>
<dbReference type="InterPro" id="IPR034294">
    <property type="entry name" value="Aquaporin_transptr"/>
</dbReference>
<evidence type="ECO:0000256" key="6">
    <source>
        <dbReference type="SAM" id="Phobius"/>
    </source>
</evidence>
<dbReference type="GO" id="GO:0005886">
    <property type="term" value="C:plasma membrane"/>
    <property type="evidence" value="ECO:0007669"/>
    <property type="project" value="TreeGrafter"/>
</dbReference>
<dbReference type="PANTHER" id="PTHR19139">
    <property type="entry name" value="AQUAPORIN TRANSPORTER"/>
    <property type="match status" value="1"/>
</dbReference>
<dbReference type="FunFam" id="1.20.1080.10:FF:000019">
    <property type="entry name" value="AQuaPorin or aquaglyceroporin related"/>
    <property type="match status" value="1"/>
</dbReference>
<dbReference type="Proteomes" id="UP000887566">
    <property type="component" value="Unplaced"/>
</dbReference>
<evidence type="ECO:0000313" key="7">
    <source>
        <dbReference type="Proteomes" id="UP000887566"/>
    </source>
</evidence>
<evidence type="ECO:0000256" key="4">
    <source>
        <dbReference type="ARBA" id="ARBA00023136"/>
    </source>
</evidence>
<feature type="transmembrane region" description="Helical" evidence="6">
    <location>
        <begin position="116"/>
        <end position="138"/>
    </location>
</feature>
<feature type="transmembrane region" description="Helical" evidence="6">
    <location>
        <begin position="256"/>
        <end position="276"/>
    </location>
</feature>
<keyword evidence="4 6" id="KW-0472">Membrane</keyword>
<dbReference type="PRINTS" id="PR00783">
    <property type="entry name" value="MINTRINSICP"/>
</dbReference>
<dbReference type="InterPro" id="IPR023271">
    <property type="entry name" value="Aquaporin-like"/>
</dbReference>
<accession>A0A914X8W4</accession>
<evidence type="ECO:0000313" key="8">
    <source>
        <dbReference type="WBParaSite" id="PSAMB.scaffold6917size8590.g29320.t1"/>
    </source>
</evidence>
<dbReference type="InterPro" id="IPR000425">
    <property type="entry name" value="MIP"/>
</dbReference>
<name>A0A914X8W4_9BILA</name>
<feature type="transmembrane region" description="Helical" evidence="6">
    <location>
        <begin position="76"/>
        <end position="95"/>
    </location>
</feature>
<feature type="transmembrane region" description="Helical" evidence="6">
    <location>
        <begin position="199"/>
        <end position="221"/>
    </location>
</feature>
<dbReference type="SUPFAM" id="SSF81338">
    <property type="entry name" value="Aquaporin-like"/>
    <property type="match status" value="1"/>
</dbReference>
<reference evidence="8" key="1">
    <citation type="submission" date="2022-11" db="UniProtKB">
        <authorList>
            <consortium name="WormBaseParasite"/>
        </authorList>
    </citation>
    <scope>IDENTIFICATION</scope>
</reference>
<dbReference type="AlphaFoldDB" id="A0A914X8W4"/>
<evidence type="ECO:0000256" key="2">
    <source>
        <dbReference type="ARBA" id="ARBA00022692"/>
    </source>
</evidence>
<organism evidence="7 8">
    <name type="scientific">Plectus sambesii</name>
    <dbReference type="NCBI Taxonomy" id="2011161"/>
    <lineage>
        <taxon>Eukaryota</taxon>
        <taxon>Metazoa</taxon>
        <taxon>Ecdysozoa</taxon>
        <taxon>Nematoda</taxon>
        <taxon>Chromadorea</taxon>
        <taxon>Plectida</taxon>
        <taxon>Plectina</taxon>
        <taxon>Plectoidea</taxon>
        <taxon>Plectidae</taxon>
        <taxon>Plectus</taxon>
    </lineage>
</organism>
<dbReference type="GO" id="GO:0015250">
    <property type="term" value="F:water channel activity"/>
    <property type="evidence" value="ECO:0007669"/>
    <property type="project" value="TreeGrafter"/>
</dbReference>
<keyword evidence="5" id="KW-0813">Transport</keyword>
<dbReference type="Gene3D" id="1.20.1080.10">
    <property type="entry name" value="Glycerol uptake facilitator protein"/>
    <property type="match status" value="1"/>
</dbReference>
<evidence type="ECO:0000256" key="5">
    <source>
        <dbReference type="RuleBase" id="RU000477"/>
    </source>
</evidence>
<comment type="similarity">
    <text evidence="5">Belongs to the MIP/aquaporin (TC 1.A.8) family.</text>
</comment>
<feature type="transmembrane region" description="Helical" evidence="6">
    <location>
        <begin position="169"/>
        <end position="192"/>
    </location>
</feature>
<keyword evidence="7" id="KW-1185">Reference proteome</keyword>
<proteinExistence type="inferred from homology"/>